<dbReference type="EMBL" id="MU155352">
    <property type="protein sequence ID" value="KAF9474995.1"/>
    <property type="molecule type" value="Genomic_DNA"/>
</dbReference>
<reference evidence="1" key="1">
    <citation type="submission" date="2020-11" db="EMBL/GenBank/DDBJ databases">
        <authorList>
            <consortium name="DOE Joint Genome Institute"/>
            <person name="Ahrendt S."/>
            <person name="Riley R."/>
            <person name="Andreopoulos W."/>
            <person name="Labutti K."/>
            <person name="Pangilinan J."/>
            <person name="Ruiz-Duenas F.J."/>
            <person name="Barrasa J.M."/>
            <person name="Sanchez-Garcia M."/>
            <person name="Camarero S."/>
            <person name="Miyauchi S."/>
            <person name="Serrano A."/>
            <person name="Linde D."/>
            <person name="Babiker R."/>
            <person name="Drula E."/>
            <person name="Ayuso-Fernandez I."/>
            <person name="Pacheco R."/>
            <person name="Padilla G."/>
            <person name="Ferreira P."/>
            <person name="Barriuso J."/>
            <person name="Kellner H."/>
            <person name="Castanera R."/>
            <person name="Alfaro M."/>
            <person name="Ramirez L."/>
            <person name="Pisabarro A.G."/>
            <person name="Kuo A."/>
            <person name="Tritt A."/>
            <person name="Lipzen A."/>
            <person name="He G."/>
            <person name="Yan M."/>
            <person name="Ng V."/>
            <person name="Cullen D."/>
            <person name="Martin F."/>
            <person name="Rosso M.-N."/>
            <person name="Henrissat B."/>
            <person name="Hibbett D."/>
            <person name="Martinez A.T."/>
            <person name="Grigoriev I.V."/>
        </authorList>
    </citation>
    <scope>NUCLEOTIDE SEQUENCE</scope>
    <source>
        <strain evidence="1">CIRM-BRFM 674</strain>
    </source>
</reference>
<comment type="caution">
    <text evidence="1">The sequence shown here is derived from an EMBL/GenBank/DDBJ whole genome shotgun (WGS) entry which is preliminary data.</text>
</comment>
<proteinExistence type="predicted"/>
<dbReference type="Proteomes" id="UP000807469">
    <property type="component" value="Unassembled WGS sequence"/>
</dbReference>
<sequence length="345" mass="39103">VYYRHLSTKGRGIPLWIPEPSENLHVEYRRTGLSIGDVIILTPFGGFELLFNICQHVEHPVNDGWAPDEFTPLAPALRPRDVHVYEEFRENSAVTSGGVTETFGILFQSSAHEGAILVMPNGAHSQELTNTASFKRYTEKNIAEWYRYAQETRGWTLKNGDLRVVIGVDKASAWGMATFSNRSSQSSSEERRSGVQLQFKTINNVESGERYRWEYEALSDCTPRVGPSQRQVNALIPVEANEAGQLERNPEFRNQCLFVRTLNAMLPEPLWEKMRFSQMLTDIASDFNGSSRVQDERLMSNAIPSISGRHSISEFRFSPSQNAATRSDVPSFSVRVPKKKFENNH</sequence>
<feature type="non-terminal residue" evidence="1">
    <location>
        <position position="1"/>
    </location>
</feature>
<evidence type="ECO:0000313" key="1">
    <source>
        <dbReference type="EMBL" id="KAF9474995.1"/>
    </source>
</evidence>
<name>A0A9P5YW51_9AGAR</name>
<dbReference type="AlphaFoldDB" id="A0A9P5YW51"/>
<accession>A0A9P5YW51</accession>
<organism evidence="1 2">
    <name type="scientific">Pholiota conissans</name>
    <dbReference type="NCBI Taxonomy" id="109636"/>
    <lineage>
        <taxon>Eukaryota</taxon>
        <taxon>Fungi</taxon>
        <taxon>Dikarya</taxon>
        <taxon>Basidiomycota</taxon>
        <taxon>Agaricomycotina</taxon>
        <taxon>Agaricomycetes</taxon>
        <taxon>Agaricomycetidae</taxon>
        <taxon>Agaricales</taxon>
        <taxon>Agaricineae</taxon>
        <taxon>Strophariaceae</taxon>
        <taxon>Pholiota</taxon>
    </lineage>
</organism>
<evidence type="ECO:0000313" key="2">
    <source>
        <dbReference type="Proteomes" id="UP000807469"/>
    </source>
</evidence>
<protein>
    <submittedName>
        <fullName evidence="1">Uncharacterized protein</fullName>
    </submittedName>
</protein>
<gene>
    <name evidence="1" type="ORF">BDN70DRAFT_814791</name>
</gene>
<dbReference type="OrthoDB" id="3222453at2759"/>
<keyword evidence="2" id="KW-1185">Reference proteome</keyword>